<dbReference type="OrthoDB" id="409136at2759"/>
<dbReference type="AlphaFoldDB" id="A0A066XIY8"/>
<dbReference type="EMBL" id="JMSE01000971">
    <property type="protein sequence ID" value="KDN66005.1"/>
    <property type="molecule type" value="Genomic_DNA"/>
</dbReference>
<sequence length="260" mass="29831">MPSNGPESGNSHYLYPSAGYSQQDYEASTPRYAGTVHSHTASSSASQSSGYSSGSGGQSFYTYVLDNSPSYDEFDMPRAYSETPSPSAHTALTAFSRGILQQQATHIPSRRMLYCEFQPWTGCQEQFQLDDVDAWIRHTDYEHLQDNFPAKCICWFCDDFVFSTKQCPDARYNFINRMKHIADHILDGDRFEQRRPDFHYLDHLYTTGKIPRQAFEWAKDANEGPRPLGEVHPWGWKPARREAAIVVTAGRERRQKKRYS</sequence>
<feature type="compositionally biased region" description="Low complexity" evidence="1">
    <location>
        <begin position="41"/>
        <end position="52"/>
    </location>
</feature>
<protein>
    <submittedName>
        <fullName evidence="2">Uncharacterized protein</fullName>
    </submittedName>
</protein>
<dbReference type="STRING" id="1173701.A0A066XIY8"/>
<feature type="region of interest" description="Disordered" evidence="1">
    <location>
        <begin position="24"/>
        <end position="53"/>
    </location>
</feature>
<reference evidence="3" key="1">
    <citation type="journal article" date="2014" name="Genome Announc.">
        <title>Draft genome sequence of Colletotrichum sublineola, a destructive pathogen of cultivated sorghum.</title>
        <authorList>
            <person name="Baroncelli R."/>
            <person name="Sanz-Martin J.M."/>
            <person name="Rech G.E."/>
            <person name="Sukno S.A."/>
            <person name="Thon M.R."/>
        </authorList>
    </citation>
    <scope>NUCLEOTIDE SEQUENCE [LARGE SCALE GENOMIC DNA]</scope>
    <source>
        <strain evidence="3">TX430BB</strain>
    </source>
</reference>
<keyword evidence="3" id="KW-1185">Reference proteome</keyword>
<evidence type="ECO:0000313" key="2">
    <source>
        <dbReference type="EMBL" id="KDN66005.1"/>
    </source>
</evidence>
<dbReference type="Proteomes" id="UP000027238">
    <property type="component" value="Unassembled WGS sequence"/>
</dbReference>
<accession>A0A066XIY8</accession>
<dbReference type="OMA" id="HIAKHFR"/>
<evidence type="ECO:0000256" key="1">
    <source>
        <dbReference type="SAM" id="MobiDB-lite"/>
    </source>
</evidence>
<dbReference type="eggNOG" id="ENOG502SXMF">
    <property type="taxonomic scope" value="Eukaryota"/>
</dbReference>
<name>A0A066XIY8_COLSU</name>
<organism evidence="2 3">
    <name type="scientific">Colletotrichum sublineola</name>
    <name type="common">Sorghum anthracnose fungus</name>
    <dbReference type="NCBI Taxonomy" id="1173701"/>
    <lineage>
        <taxon>Eukaryota</taxon>
        <taxon>Fungi</taxon>
        <taxon>Dikarya</taxon>
        <taxon>Ascomycota</taxon>
        <taxon>Pezizomycotina</taxon>
        <taxon>Sordariomycetes</taxon>
        <taxon>Hypocreomycetidae</taxon>
        <taxon>Glomerellales</taxon>
        <taxon>Glomerellaceae</taxon>
        <taxon>Colletotrichum</taxon>
        <taxon>Colletotrichum graminicola species complex</taxon>
    </lineage>
</organism>
<gene>
    <name evidence="2" type="ORF">CSUB01_00671</name>
</gene>
<dbReference type="HOGENOM" id="CLU_093535_0_0_1"/>
<evidence type="ECO:0000313" key="3">
    <source>
        <dbReference type="Proteomes" id="UP000027238"/>
    </source>
</evidence>
<comment type="caution">
    <text evidence="2">The sequence shown here is derived from an EMBL/GenBank/DDBJ whole genome shotgun (WGS) entry which is preliminary data.</text>
</comment>
<proteinExistence type="predicted"/>